<organism evidence="1 2">
    <name type="scientific">Peronosclerospora sorghi</name>
    <dbReference type="NCBI Taxonomy" id="230839"/>
    <lineage>
        <taxon>Eukaryota</taxon>
        <taxon>Sar</taxon>
        <taxon>Stramenopiles</taxon>
        <taxon>Oomycota</taxon>
        <taxon>Peronosporomycetes</taxon>
        <taxon>Peronosporales</taxon>
        <taxon>Peronosporaceae</taxon>
        <taxon>Peronosclerospora</taxon>
    </lineage>
</organism>
<gene>
    <name evidence="1" type="ORF">PsorP6_015421</name>
</gene>
<evidence type="ECO:0000313" key="2">
    <source>
        <dbReference type="Proteomes" id="UP001163321"/>
    </source>
</evidence>
<dbReference type="Proteomes" id="UP001163321">
    <property type="component" value="Chromosome 10"/>
</dbReference>
<evidence type="ECO:0000313" key="1">
    <source>
        <dbReference type="EMBL" id="KAI9920210.1"/>
    </source>
</evidence>
<comment type="caution">
    <text evidence="1">The sequence shown here is derived from an EMBL/GenBank/DDBJ whole genome shotgun (WGS) entry which is preliminary data.</text>
</comment>
<accession>A0ACC0WQ91</accession>
<keyword evidence="2" id="KW-1185">Reference proteome</keyword>
<protein>
    <submittedName>
        <fullName evidence="1">Uncharacterized protein</fullName>
    </submittedName>
</protein>
<proteinExistence type="predicted"/>
<sequence length="120" mass="13587">MSDFCFFFLKHTLQKLRCSSGHGHVWLPIGAKETKVFFDFGARVAMRRVVHHEPVQRSLARTPTIDVVVEVLGHAAHGWHIASVGFTSGRPPCLRESDLVETEFRDNLVPLCLELVHRSL</sequence>
<dbReference type="EMBL" id="CM047589">
    <property type="protein sequence ID" value="KAI9920210.1"/>
    <property type="molecule type" value="Genomic_DNA"/>
</dbReference>
<reference evidence="1 2" key="1">
    <citation type="journal article" date="2022" name="bioRxiv">
        <title>The genome of the oomycete Peronosclerospora sorghi, a cosmopolitan pathogen of maize and sorghum, is inflated with dispersed pseudogenes.</title>
        <authorList>
            <person name="Fletcher K."/>
            <person name="Martin F."/>
            <person name="Isakeit T."/>
            <person name="Cavanaugh K."/>
            <person name="Magill C."/>
            <person name="Michelmore R."/>
        </authorList>
    </citation>
    <scope>NUCLEOTIDE SEQUENCE [LARGE SCALE GENOMIC DNA]</scope>
    <source>
        <strain evidence="1">P6</strain>
    </source>
</reference>
<name>A0ACC0WQ91_9STRA</name>